<dbReference type="AlphaFoldDB" id="A0AAV2GXP5"/>
<dbReference type="InterPro" id="IPR016186">
    <property type="entry name" value="C-type_lectin-like/link_sf"/>
</dbReference>
<keyword evidence="3" id="KW-1185">Reference proteome</keyword>
<accession>A0AAV2GXP5</accession>
<dbReference type="Pfam" id="PF00059">
    <property type="entry name" value="Lectin_C"/>
    <property type="match status" value="1"/>
</dbReference>
<name>A0AAV2GXP5_LYMST</name>
<protein>
    <recommendedName>
        <fullName evidence="1">C-type lectin domain-containing protein</fullName>
    </recommendedName>
</protein>
<evidence type="ECO:0000259" key="1">
    <source>
        <dbReference type="PROSITE" id="PS50041"/>
    </source>
</evidence>
<dbReference type="Proteomes" id="UP001497497">
    <property type="component" value="Unassembled WGS sequence"/>
</dbReference>
<feature type="domain" description="C-type lectin" evidence="1">
    <location>
        <begin position="167"/>
        <end position="270"/>
    </location>
</feature>
<comment type="caution">
    <text evidence="2">The sequence shown here is derived from an EMBL/GenBank/DDBJ whole genome shotgun (WGS) entry which is preliminary data.</text>
</comment>
<evidence type="ECO:0000313" key="2">
    <source>
        <dbReference type="EMBL" id="CAL1526001.1"/>
    </source>
</evidence>
<feature type="non-terminal residue" evidence="2">
    <location>
        <position position="1"/>
    </location>
</feature>
<dbReference type="PANTHER" id="PTHR45710:SF26">
    <property type="entry name" value="RH26557P"/>
    <property type="match status" value="1"/>
</dbReference>
<dbReference type="InterPro" id="IPR001304">
    <property type="entry name" value="C-type_lectin-like"/>
</dbReference>
<feature type="non-terminal residue" evidence="2">
    <location>
        <position position="270"/>
    </location>
</feature>
<dbReference type="PANTHER" id="PTHR45710">
    <property type="entry name" value="C-TYPE LECTIN DOMAIN-CONTAINING PROTEIN 180"/>
    <property type="match status" value="1"/>
</dbReference>
<sequence>SFVKYNAWSGKMDVAKALRMIYKKETKKQQPILETKMRIIHLDCSWLCSIGLLVSLILPSSPYFAKADQHMLFKETDVGEFRMADFDVVWRGMELLTCVIRCVSEFKSCYSVNYKMTTKLCIPGSWLVLNLTIHHLPQAPGVIYSTGARCGEMKTFTHYRHQDVTTCYWISEFQLNYKNAKEYCKDKGAHLYTIKLIEKLAILKKIASESNHNFWIGLDDLREEGVFKWADDDSRLTEGLGLELFNQYQPDNWGNTEDCALLVKWGKLND</sequence>
<dbReference type="PROSITE" id="PS50041">
    <property type="entry name" value="C_TYPE_LECTIN_2"/>
    <property type="match status" value="1"/>
</dbReference>
<dbReference type="EMBL" id="CAXITT010000001">
    <property type="protein sequence ID" value="CAL1526001.1"/>
    <property type="molecule type" value="Genomic_DNA"/>
</dbReference>
<reference evidence="2 3" key="1">
    <citation type="submission" date="2024-04" db="EMBL/GenBank/DDBJ databases">
        <authorList>
            <consortium name="Genoscope - CEA"/>
            <person name="William W."/>
        </authorList>
    </citation>
    <scope>NUCLEOTIDE SEQUENCE [LARGE SCALE GENOMIC DNA]</scope>
</reference>
<proteinExistence type="predicted"/>
<dbReference type="SMART" id="SM00034">
    <property type="entry name" value="CLECT"/>
    <property type="match status" value="1"/>
</dbReference>
<dbReference type="InterPro" id="IPR016187">
    <property type="entry name" value="CTDL_fold"/>
</dbReference>
<evidence type="ECO:0000313" key="3">
    <source>
        <dbReference type="Proteomes" id="UP001497497"/>
    </source>
</evidence>
<dbReference type="Gene3D" id="3.10.100.10">
    <property type="entry name" value="Mannose-Binding Protein A, subunit A"/>
    <property type="match status" value="1"/>
</dbReference>
<dbReference type="InterPro" id="IPR050828">
    <property type="entry name" value="C-type_lectin/matrix_domain"/>
</dbReference>
<organism evidence="2 3">
    <name type="scientific">Lymnaea stagnalis</name>
    <name type="common">Great pond snail</name>
    <name type="synonym">Helix stagnalis</name>
    <dbReference type="NCBI Taxonomy" id="6523"/>
    <lineage>
        <taxon>Eukaryota</taxon>
        <taxon>Metazoa</taxon>
        <taxon>Spiralia</taxon>
        <taxon>Lophotrochozoa</taxon>
        <taxon>Mollusca</taxon>
        <taxon>Gastropoda</taxon>
        <taxon>Heterobranchia</taxon>
        <taxon>Euthyneura</taxon>
        <taxon>Panpulmonata</taxon>
        <taxon>Hygrophila</taxon>
        <taxon>Lymnaeoidea</taxon>
        <taxon>Lymnaeidae</taxon>
        <taxon>Lymnaea</taxon>
    </lineage>
</organism>
<dbReference type="SUPFAM" id="SSF56436">
    <property type="entry name" value="C-type lectin-like"/>
    <property type="match status" value="1"/>
</dbReference>
<gene>
    <name evidence="2" type="ORF">GSLYS_00000178001</name>
</gene>